<dbReference type="EMBL" id="CP009574">
    <property type="protein sequence ID" value="AIT09110.1"/>
    <property type="molecule type" value="Genomic_DNA"/>
</dbReference>
<name>A0A097ENH0_9GAMM</name>
<organism evidence="1 2">
    <name type="scientific">Candidatus Francisella endociliophora</name>
    <dbReference type="NCBI Taxonomy" id="653937"/>
    <lineage>
        <taxon>Bacteria</taxon>
        <taxon>Pseudomonadati</taxon>
        <taxon>Pseudomonadota</taxon>
        <taxon>Gammaproteobacteria</taxon>
        <taxon>Thiotrichales</taxon>
        <taxon>Francisellaceae</taxon>
        <taxon>Francisella</taxon>
    </lineage>
</organism>
<dbReference type="AlphaFoldDB" id="A0A097ENH0"/>
<proteinExistence type="predicted"/>
<evidence type="ECO:0000313" key="2">
    <source>
        <dbReference type="Proteomes" id="UP000029672"/>
    </source>
</evidence>
<dbReference type="KEGG" id="frf:LO80_03430"/>
<dbReference type="HOGENOM" id="CLU_2632882_0_0_6"/>
<reference evidence="1 2" key="1">
    <citation type="submission" date="2014-10" db="EMBL/GenBank/DDBJ databases">
        <title>Whole genome sequence of Francisella endociliophora strain FSC1006, isolated from a laboratory culture of the marine ciliate Euplotes raikovi.</title>
        <authorList>
            <person name="Granberg M."/>
            <person name="Backman S."/>
            <person name="Lundmark E."/>
            <person name="Nilsson E."/>
            <person name="Karlsson E."/>
            <person name="Thelaus J."/>
            <person name="Ohrman C."/>
            <person name="Larkeryd A."/>
            <person name="Stenberg P."/>
        </authorList>
    </citation>
    <scope>NUCLEOTIDE SEQUENCE [LARGE SCALE GENOMIC DNA]</scope>
    <source>
        <strain evidence="1 2">FSC1006</strain>
    </source>
</reference>
<sequence length="77" mass="8398">MSKKIINEIAEQVKNEAIKLDGCDATTAVLAVVRAMCFASVVSNSLGKNFKEDKVSKLCDEVLNCIYDEVGDENIQS</sequence>
<protein>
    <submittedName>
        <fullName evidence="1">Uncharacterized protein</fullName>
    </submittedName>
</protein>
<evidence type="ECO:0000313" key="1">
    <source>
        <dbReference type="EMBL" id="AIT09110.1"/>
    </source>
</evidence>
<accession>A0A097ENH0</accession>
<dbReference type="Proteomes" id="UP000029672">
    <property type="component" value="Chromosome"/>
</dbReference>
<keyword evidence="2" id="KW-1185">Reference proteome</keyword>
<dbReference type="STRING" id="1547445.LO80_03430"/>
<dbReference type="RefSeq" id="WP_040008572.1">
    <property type="nucleotide sequence ID" value="NZ_CP009574.1"/>
</dbReference>
<gene>
    <name evidence="1" type="ORF">LO80_03430</name>
</gene>